<keyword evidence="2 3" id="KW-0501">Molybdenum cofactor biosynthesis</keyword>
<comment type="caution">
    <text evidence="3">Lacks conserved residue(s) required for the propagation of feature annotation.</text>
</comment>
<dbReference type="Proteomes" id="UP000546200">
    <property type="component" value="Unassembled WGS sequence"/>
</dbReference>
<comment type="similarity">
    <text evidence="3">Belongs to the FdhD family.</text>
</comment>
<evidence type="ECO:0000256" key="2">
    <source>
        <dbReference type="ARBA" id="ARBA00023150"/>
    </source>
</evidence>
<protein>
    <recommendedName>
        <fullName evidence="3">Sulfur carrier protein FdhD</fullName>
    </recommendedName>
</protein>
<evidence type="ECO:0000313" key="5">
    <source>
        <dbReference type="Proteomes" id="UP000546200"/>
    </source>
</evidence>
<dbReference type="Gene3D" id="3.10.20.10">
    <property type="match status" value="1"/>
</dbReference>
<dbReference type="Gene3D" id="3.40.140.10">
    <property type="entry name" value="Cytidine Deaminase, domain 2"/>
    <property type="match status" value="1"/>
</dbReference>
<dbReference type="GO" id="GO:0006777">
    <property type="term" value="P:Mo-molybdopterin cofactor biosynthetic process"/>
    <property type="evidence" value="ECO:0007669"/>
    <property type="project" value="UniProtKB-UniRule"/>
</dbReference>
<feature type="active site" description="Cysteine persulfide intermediate" evidence="3">
    <location>
        <position position="114"/>
    </location>
</feature>
<dbReference type="GO" id="GO:0097163">
    <property type="term" value="F:sulfur carrier activity"/>
    <property type="evidence" value="ECO:0007669"/>
    <property type="project" value="UniProtKB-UniRule"/>
</dbReference>
<keyword evidence="5" id="KW-1185">Reference proteome</keyword>
<dbReference type="HAMAP" id="MF_00187">
    <property type="entry name" value="FdhD"/>
    <property type="match status" value="1"/>
</dbReference>
<dbReference type="GO" id="GO:0016783">
    <property type="term" value="F:sulfurtransferase activity"/>
    <property type="evidence" value="ECO:0007669"/>
    <property type="project" value="InterPro"/>
</dbReference>
<evidence type="ECO:0000256" key="1">
    <source>
        <dbReference type="ARBA" id="ARBA00022490"/>
    </source>
</evidence>
<dbReference type="RefSeq" id="WP_343055250.1">
    <property type="nucleotide sequence ID" value="NZ_JACIJK010000006.1"/>
</dbReference>
<dbReference type="NCBIfam" id="TIGR00129">
    <property type="entry name" value="fdhD_narQ"/>
    <property type="match status" value="1"/>
</dbReference>
<dbReference type="PANTHER" id="PTHR30592:SF1">
    <property type="entry name" value="SULFUR CARRIER PROTEIN FDHD"/>
    <property type="match status" value="1"/>
</dbReference>
<keyword evidence="1 3" id="KW-0963">Cytoplasm</keyword>
<proteinExistence type="inferred from homology"/>
<gene>
    <name evidence="3" type="primary">fdhD</name>
    <name evidence="4" type="ORF">FHS94_002255</name>
</gene>
<comment type="subcellular location">
    <subcellularLocation>
        <location evidence="3">Cytoplasm</location>
    </subcellularLocation>
</comment>
<dbReference type="PIRSF" id="PIRSF015626">
    <property type="entry name" value="FdhD"/>
    <property type="match status" value="1"/>
</dbReference>
<reference evidence="4 5" key="1">
    <citation type="submission" date="2020-08" db="EMBL/GenBank/DDBJ databases">
        <title>Genomic Encyclopedia of Type Strains, Phase IV (KMG-IV): sequencing the most valuable type-strain genomes for metagenomic binning, comparative biology and taxonomic classification.</title>
        <authorList>
            <person name="Goeker M."/>
        </authorList>
    </citation>
    <scope>NUCLEOTIDE SEQUENCE [LARGE SCALE GENOMIC DNA]</scope>
    <source>
        <strain evidence="4 5">DSM 100044</strain>
    </source>
</reference>
<dbReference type="AlphaFoldDB" id="A0A7W9BEE5"/>
<dbReference type="PANTHER" id="PTHR30592">
    <property type="entry name" value="FORMATE DEHYDROGENASE"/>
    <property type="match status" value="1"/>
</dbReference>
<accession>A0A7W9BEE5</accession>
<comment type="function">
    <text evidence="3">Required for formate dehydrogenase (FDH) activity. Acts as a sulfur carrier protein that transfers sulfur from IscS to the molybdenum cofactor prior to its insertion into FDH.</text>
</comment>
<evidence type="ECO:0000256" key="3">
    <source>
        <dbReference type="HAMAP-Rule" id="MF_00187"/>
    </source>
</evidence>
<sequence length="277" mass="29214">MTGPVAGDTVRRAPTLVLRADTVLPGERVIAVEAPVAIEVDGLGYAVMMMTPADLQAFATGFMLTERLADSAADVIDVEPFESQAGWIVRVALSDRCRGRIQDRVRHRTSDTSCGLCGIAGLEQLRRPVSGRPARPEVASPALFAALATLRDRQLLNAETGAVHAAAACDRDGGITRVMEDVGRHNALDKLIGALALSDEAPGFLLVTSRLSFEMVDKALVAGVPLLVGISAPTSLALDHAREHGLTLIALARHDAMLVMNDPWEAFGPGSGGQLPT</sequence>
<evidence type="ECO:0000313" key="4">
    <source>
        <dbReference type="EMBL" id="MBB5715409.1"/>
    </source>
</evidence>
<dbReference type="EMBL" id="JACIJK010000006">
    <property type="protein sequence ID" value="MBB5715409.1"/>
    <property type="molecule type" value="Genomic_DNA"/>
</dbReference>
<name>A0A7W9BEE5_9SPHN</name>
<organism evidence="4 5">
    <name type="scientific">Sphingomonas aerophila</name>
    <dbReference type="NCBI Taxonomy" id="1344948"/>
    <lineage>
        <taxon>Bacteria</taxon>
        <taxon>Pseudomonadati</taxon>
        <taxon>Pseudomonadota</taxon>
        <taxon>Alphaproteobacteria</taxon>
        <taxon>Sphingomonadales</taxon>
        <taxon>Sphingomonadaceae</taxon>
        <taxon>Sphingomonas</taxon>
    </lineage>
</organism>
<dbReference type="SUPFAM" id="SSF53927">
    <property type="entry name" value="Cytidine deaminase-like"/>
    <property type="match status" value="1"/>
</dbReference>
<dbReference type="Pfam" id="PF02634">
    <property type="entry name" value="FdhD-NarQ"/>
    <property type="match status" value="1"/>
</dbReference>
<dbReference type="InterPro" id="IPR016193">
    <property type="entry name" value="Cytidine_deaminase-like"/>
</dbReference>
<dbReference type="GO" id="GO:0005737">
    <property type="term" value="C:cytoplasm"/>
    <property type="evidence" value="ECO:0007669"/>
    <property type="project" value="UniProtKB-SubCell"/>
</dbReference>
<dbReference type="InterPro" id="IPR003786">
    <property type="entry name" value="FdhD"/>
</dbReference>
<comment type="caution">
    <text evidence="4">The sequence shown here is derived from an EMBL/GenBank/DDBJ whole genome shotgun (WGS) entry which is preliminary data.</text>
</comment>